<dbReference type="EMBL" id="JBJJXI010000019">
    <property type="protein sequence ID" value="KAL3406000.1"/>
    <property type="molecule type" value="Genomic_DNA"/>
</dbReference>
<evidence type="ECO:0000256" key="1">
    <source>
        <dbReference type="SAM" id="MobiDB-lite"/>
    </source>
</evidence>
<evidence type="ECO:0000313" key="4">
    <source>
        <dbReference type="Proteomes" id="UP001627154"/>
    </source>
</evidence>
<feature type="region of interest" description="Disordered" evidence="1">
    <location>
        <begin position="25"/>
        <end position="52"/>
    </location>
</feature>
<gene>
    <name evidence="3" type="ORF">TKK_001405</name>
</gene>
<feature type="chain" id="PRO_5044765909" description="Secreted protein" evidence="2">
    <location>
        <begin position="23"/>
        <end position="112"/>
    </location>
</feature>
<reference evidence="3 4" key="1">
    <citation type="journal article" date="2024" name="bioRxiv">
        <title>A reference genome for Trichogramma kaykai: A tiny desert-dwelling parasitoid wasp with competing sex-ratio distorters.</title>
        <authorList>
            <person name="Culotta J."/>
            <person name="Lindsey A.R."/>
        </authorList>
    </citation>
    <scope>NUCLEOTIDE SEQUENCE [LARGE SCALE GENOMIC DNA]</scope>
    <source>
        <strain evidence="3 4">KSX58</strain>
    </source>
</reference>
<sequence>MKFSRSLPLLVVLLLLVGESTCQLESEESARDYEAGQELEDGDGDDDSGSIEMPVRVQRETLAQHRPIIELVLGVLDTVHSSSQSELKRIQARHAKWSEVATTTTTSPTRRR</sequence>
<evidence type="ECO:0000313" key="3">
    <source>
        <dbReference type="EMBL" id="KAL3406000.1"/>
    </source>
</evidence>
<protein>
    <recommendedName>
        <fullName evidence="5">Secreted protein</fullName>
    </recommendedName>
</protein>
<keyword evidence="4" id="KW-1185">Reference proteome</keyword>
<accession>A0ABD2XLG0</accession>
<evidence type="ECO:0008006" key="5">
    <source>
        <dbReference type="Google" id="ProtNLM"/>
    </source>
</evidence>
<keyword evidence="2" id="KW-0732">Signal</keyword>
<evidence type="ECO:0000256" key="2">
    <source>
        <dbReference type="SAM" id="SignalP"/>
    </source>
</evidence>
<name>A0ABD2XLG0_9HYME</name>
<organism evidence="3 4">
    <name type="scientific">Trichogramma kaykai</name>
    <dbReference type="NCBI Taxonomy" id="54128"/>
    <lineage>
        <taxon>Eukaryota</taxon>
        <taxon>Metazoa</taxon>
        <taxon>Ecdysozoa</taxon>
        <taxon>Arthropoda</taxon>
        <taxon>Hexapoda</taxon>
        <taxon>Insecta</taxon>
        <taxon>Pterygota</taxon>
        <taxon>Neoptera</taxon>
        <taxon>Endopterygota</taxon>
        <taxon>Hymenoptera</taxon>
        <taxon>Apocrita</taxon>
        <taxon>Proctotrupomorpha</taxon>
        <taxon>Chalcidoidea</taxon>
        <taxon>Trichogrammatidae</taxon>
        <taxon>Trichogramma</taxon>
    </lineage>
</organism>
<comment type="caution">
    <text evidence="3">The sequence shown here is derived from an EMBL/GenBank/DDBJ whole genome shotgun (WGS) entry which is preliminary data.</text>
</comment>
<feature type="signal peptide" evidence="2">
    <location>
        <begin position="1"/>
        <end position="22"/>
    </location>
</feature>
<feature type="compositionally biased region" description="Acidic residues" evidence="1">
    <location>
        <begin position="35"/>
        <end position="49"/>
    </location>
</feature>
<proteinExistence type="predicted"/>
<dbReference type="Proteomes" id="UP001627154">
    <property type="component" value="Unassembled WGS sequence"/>
</dbReference>
<dbReference type="AlphaFoldDB" id="A0ABD2XLG0"/>